<feature type="compositionally biased region" description="Pro residues" evidence="3">
    <location>
        <begin position="913"/>
        <end position="950"/>
    </location>
</feature>
<feature type="compositionally biased region" description="Polar residues" evidence="3">
    <location>
        <begin position="554"/>
        <end position="564"/>
    </location>
</feature>
<gene>
    <name evidence="5" type="ORF">AA0113_g8049</name>
</gene>
<dbReference type="PANTHER" id="PTHR46026">
    <property type="entry name" value="RHO-TYPE GUANINE NUCLEOTIDE EXCHANGE FACTOR, ISOFORM F"/>
    <property type="match status" value="1"/>
</dbReference>
<feature type="compositionally biased region" description="Pro residues" evidence="3">
    <location>
        <begin position="860"/>
        <end position="888"/>
    </location>
</feature>
<feature type="compositionally biased region" description="Gly residues" evidence="3">
    <location>
        <begin position="455"/>
        <end position="464"/>
    </location>
</feature>
<dbReference type="SUPFAM" id="SSF50044">
    <property type="entry name" value="SH3-domain"/>
    <property type="match status" value="1"/>
</dbReference>
<sequence>MYKVKAVYDYASPHEDDLGFKVGQIISVTEEEGDDWYVGEYTDESGTKHDGLFPRNFVERYEPEPPPRPNRASRHKPLEQPPVQEAPPMPQAPQQEPEPVQPQEPEPPKPQPPPIEVPQAAKTTPLPMSPMSPMSPRSASSAKAQEALPPQSESPKPAPPAKKAPPPVAAKNNAFLSRIAAFNKTSEPPPKPIKPAGVAPSFVKKPFVAPPPSRNAYVPPTRESAAPPVKTYRREEDPEIAERQAQNQNDAERAGLVAHDSQKTNEGEEEQQPKMSLKERIALLQKQQQEQAERMAAAHKEKPKPKPPVVRRTESQDAHAEDSEDTGLERVTSGASKGRASMDQSRPPRASHDIRSPDSEARNRELLSENDADQSAAGDTEDAGGESTSVEEDEDRPKSRHPPPPPPRAPNAPAEEPNVGDEQDVPEEEEEEEEEDEETAELRRKEELRERMRRLGGGMGGIPMFGGPMPMGGLPPKPPKKKSTTEKKPEDAEQYSMPQQRVPMFGFGMPGMAPVKSPEPEDRELSIEKEDETSHPVTSAHPADEVPDVEDVASQPTQQTSTGSGAPPVPTDRKFLIPRKPIHTFVRHTQDCLQPPSSETLSKTYVTYDGLSEYVMTVCVSRRPAPPPVPAASRPVPPPPPQVLSPGPGSESGDEMTDTANTPSAPMQAPNKRLSYFASGEPSQDPSERRAPPIPSAGPGSPTTSRPPPPPPPAQAPPSRHEDLPIRRIDRNEGETDYEGDYDTDMAPEATHKDALKSHARDSSVEDSVLTDEPTSARSPTIPHGMPPLPPTAPRAVPPPPPQQAPSRPSTDAPRGAPPLPPVPPPTRNAPMDDDDDEYDPYKYSGPPPPQAAAPAAPRAVPPPPQSQPPPPQSRPPPPMPPSMPPMPQRQQSDDEDDLYSSPAPRKSHDRPPPPPPQAPPHQHAPPPLPHMQAPPPPAQERMAPPPPQERPVSMFSPVATEAPPRILNTRKSLDAVQMLTTRSSMDQTRPTTNQGFIASDIDLGVSSHWWTQPKLLPPSLQGRKDVLVDMKESQSGNTVEKLIKVLYLDYSQTIISARFEVTNVSDVDLEQRNEPPPPSQRPDQLENAYEQYGRSIAKTIESKQNTVVGNGTPHGLVDELLKPFNDALPPISTRSYGALVYANLANASTQSYDEIRPGDIISFRNAKFQGKTGPMHAKYAMDVGKPDHVGVVVEWDGSKKKVRAWEQGREHKKVKPESFKMGDLRSEPVEILETTDSDLIGQEDEEDDLVKQSTTGESELSRNKGNSGKANMGEPTNTTSHAHHEKQNLEVPSDLTVTEATLTEKFGVAVDKKYRCIARRKKSNKSNVEMLVLADELQWLRRTVVRPDLPEAFEDCKRAKEAGEFRKVATPRWHEVQVLESVSLDTDGNSGEDDGSDDGIPGDEKDETALLDSGDDTQAGVDEQNSLVADAETQTEPDQAALDDAESSSSAESQSSEQQRVSKKDVAATEEKNRKILRKNVQGEAAERTSKSQKDNKRGSAAPTSMQPPAKKPKSVKTAKHAENLGEDDMEGIVDADPEQT</sequence>
<feature type="region of interest" description="Disordered" evidence="3">
    <location>
        <begin position="622"/>
        <end position="955"/>
    </location>
</feature>
<dbReference type="InterPro" id="IPR001452">
    <property type="entry name" value="SH3_domain"/>
</dbReference>
<feature type="compositionally biased region" description="Acidic residues" evidence="3">
    <location>
        <begin position="1391"/>
        <end position="1407"/>
    </location>
</feature>
<feature type="compositionally biased region" description="Acidic residues" evidence="3">
    <location>
        <begin position="1526"/>
        <end position="1542"/>
    </location>
</feature>
<feature type="compositionally biased region" description="Basic and acidic residues" evidence="3">
    <location>
        <begin position="719"/>
        <end position="734"/>
    </location>
</feature>
<feature type="compositionally biased region" description="Basic and acidic residues" evidence="3">
    <location>
        <begin position="350"/>
        <end position="367"/>
    </location>
</feature>
<dbReference type="Pfam" id="PF25459">
    <property type="entry name" value="AIM3_BBC1_C"/>
    <property type="match status" value="1"/>
</dbReference>
<reference evidence="6" key="1">
    <citation type="journal article" date="2019" name="bioRxiv">
        <title>Genomics, evolutionary history and diagnostics of the Alternaria alternata species group including apple and Asian pear pathotypes.</title>
        <authorList>
            <person name="Armitage A.D."/>
            <person name="Cockerton H.M."/>
            <person name="Sreenivasaprasad S."/>
            <person name="Woodhall J.W."/>
            <person name="Lane C.R."/>
            <person name="Harrison R.J."/>
            <person name="Clarkson J.P."/>
        </authorList>
    </citation>
    <scope>NUCLEOTIDE SEQUENCE [LARGE SCALE GENOMIC DNA]</scope>
    <source>
        <strain evidence="6">RGR 97.0016</strain>
    </source>
</reference>
<feature type="compositionally biased region" description="Acidic residues" evidence="3">
    <location>
        <begin position="1234"/>
        <end position="1249"/>
    </location>
</feature>
<comment type="caution">
    <text evidence="5">The sequence shown here is derived from an EMBL/GenBank/DDBJ whole genome shotgun (WGS) entry which is preliminary data.</text>
</comment>
<dbReference type="PROSITE" id="PS50002">
    <property type="entry name" value="SH3"/>
    <property type="match status" value="1"/>
</dbReference>
<accession>A0A4Q4RKA8</accession>
<feature type="region of interest" description="Disordered" evidence="3">
    <location>
        <begin position="1382"/>
        <end position="1542"/>
    </location>
</feature>
<dbReference type="PANTHER" id="PTHR46026:SF1">
    <property type="entry name" value="RHO-TYPE GUANINE NUCLEOTIDE EXCHANGE FACTOR, ISOFORM F"/>
    <property type="match status" value="1"/>
</dbReference>
<dbReference type="Pfam" id="PF07653">
    <property type="entry name" value="SH3_2"/>
    <property type="match status" value="1"/>
</dbReference>
<feature type="compositionally biased region" description="Low complexity" evidence="3">
    <location>
        <begin position="465"/>
        <end position="474"/>
    </location>
</feature>
<dbReference type="EMBL" id="PEJP01000032">
    <property type="protein sequence ID" value="RYO57304.1"/>
    <property type="molecule type" value="Genomic_DNA"/>
</dbReference>
<dbReference type="PRINTS" id="PR00452">
    <property type="entry name" value="SH3DOMAIN"/>
</dbReference>
<evidence type="ECO:0000256" key="2">
    <source>
        <dbReference type="PROSITE-ProRule" id="PRU00192"/>
    </source>
</evidence>
<feature type="compositionally biased region" description="Acidic residues" evidence="3">
    <location>
        <begin position="379"/>
        <end position="394"/>
    </location>
</feature>
<feature type="compositionally biased region" description="Basic and acidic residues" evidence="3">
    <location>
        <begin position="750"/>
        <end position="764"/>
    </location>
</feature>
<feature type="compositionally biased region" description="Basic and acidic residues" evidence="3">
    <location>
        <begin position="291"/>
        <end position="300"/>
    </location>
</feature>
<evidence type="ECO:0000313" key="6">
    <source>
        <dbReference type="Proteomes" id="UP000293823"/>
    </source>
</evidence>
<feature type="compositionally biased region" description="Acidic residues" evidence="3">
    <location>
        <begin position="31"/>
        <end position="43"/>
    </location>
</feature>
<feature type="compositionally biased region" description="Acidic residues" evidence="3">
    <location>
        <begin position="418"/>
        <end position="439"/>
    </location>
</feature>
<proteinExistence type="predicted"/>
<evidence type="ECO:0000256" key="1">
    <source>
        <dbReference type="ARBA" id="ARBA00022443"/>
    </source>
</evidence>
<evidence type="ECO:0000313" key="5">
    <source>
        <dbReference type="EMBL" id="RYO57304.1"/>
    </source>
</evidence>
<feature type="compositionally biased region" description="Basic and acidic residues" evidence="3">
    <location>
        <begin position="1207"/>
        <end position="1229"/>
    </location>
</feature>
<feature type="compositionally biased region" description="Pro residues" evidence="3">
    <location>
        <begin position="99"/>
        <end position="116"/>
    </location>
</feature>
<feature type="compositionally biased region" description="Basic and acidic residues" evidence="3">
    <location>
        <begin position="1486"/>
        <end position="1499"/>
    </location>
</feature>
<keyword evidence="1 2" id="KW-0728">SH3 domain</keyword>
<dbReference type="InterPro" id="IPR057402">
    <property type="entry name" value="AIM3_BBC1_C"/>
</dbReference>
<feature type="compositionally biased region" description="Basic and acidic residues" evidence="3">
    <location>
        <begin position="1461"/>
        <end position="1475"/>
    </location>
</feature>
<evidence type="ECO:0000256" key="3">
    <source>
        <dbReference type="SAM" id="MobiDB-lite"/>
    </source>
</evidence>
<evidence type="ECO:0000259" key="4">
    <source>
        <dbReference type="PROSITE" id="PS50002"/>
    </source>
</evidence>
<dbReference type="CDD" id="cd11887">
    <property type="entry name" value="SH3_Bbc1"/>
    <property type="match status" value="1"/>
</dbReference>
<dbReference type="OrthoDB" id="207120at2759"/>
<feature type="compositionally biased region" description="Pro residues" evidence="3">
    <location>
        <begin position="816"/>
        <end position="828"/>
    </location>
</feature>
<organism evidence="5 6">
    <name type="scientific">Alternaria arborescens</name>
    <dbReference type="NCBI Taxonomy" id="156630"/>
    <lineage>
        <taxon>Eukaryota</taxon>
        <taxon>Fungi</taxon>
        <taxon>Dikarya</taxon>
        <taxon>Ascomycota</taxon>
        <taxon>Pezizomycotina</taxon>
        <taxon>Dothideomycetes</taxon>
        <taxon>Pleosporomycetidae</taxon>
        <taxon>Pleosporales</taxon>
        <taxon>Pleosporineae</taxon>
        <taxon>Pleosporaceae</taxon>
        <taxon>Alternaria</taxon>
        <taxon>Alternaria sect. Alternaria</taxon>
    </lineage>
</organism>
<feature type="compositionally biased region" description="Basic and acidic residues" evidence="3">
    <location>
        <begin position="311"/>
        <end position="321"/>
    </location>
</feature>
<name>A0A4Q4RKA8_9PLEO</name>
<feature type="compositionally biased region" description="Polar residues" evidence="3">
    <location>
        <begin position="1252"/>
        <end position="1281"/>
    </location>
</feature>
<feature type="compositionally biased region" description="Basic and acidic residues" evidence="3">
    <location>
        <begin position="45"/>
        <end position="65"/>
    </location>
</feature>
<feature type="compositionally biased region" description="Low complexity" evidence="3">
    <location>
        <begin position="1448"/>
        <end position="1460"/>
    </location>
</feature>
<dbReference type="SMART" id="SM00326">
    <property type="entry name" value="SH3"/>
    <property type="match status" value="1"/>
</dbReference>
<feature type="compositionally biased region" description="Polar residues" evidence="3">
    <location>
        <begin position="1424"/>
        <end position="1438"/>
    </location>
</feature>
<feature type="region of interest" description="Disordered" evidence="3">
    <location>
        <begin position="31"/>
        <end position="578"/>
    </location>
</feature>
<feature type="region of interest" description="Disordered" evidence="3">
    <location>
        <begin position="1207"/>
        <end position="1294"/>
    </location>
</feature>
<feature type="compositionally biased region" description="Low complexity" evidence="3">
    <location>
        <begin position="805"/>
        <end position="815"/>
    </location>
</feature>
<feature type="compositionally biased region" description="Pro residues" evidence="3">
    <location>
        <begin position="705"/>
        <end position="716"/>
    </location>
</feature>
<dbReference type="InterPro" id="IPR036028">
    <property type="entry name" value="SH3-like_dom_sf"/>
</dbReference>
<feature type="compositionally biased region" description="Pro residues" evidence="3">
    <location>
        <begin position="624"/>
        <end position="643"/>
    </location>
</feature>
<feature type="compositionally biased region" description="Low complexity" evidence="3">
    <location>
        <begin position="117"/>
        <end position="144"/>
    </location>
</feature>
<feature type="compositionally biased region" description="Pro residues" evidence="3">
    <location>
        <begin position="156"/>
        <end position="168"/>
    </location>
</feature>
<feature type="domain" description="SH3" evidence="4">
    <location>
        <begin position="1"/>
        <end position="63"/>
    </location>
</feature>
<dbReference type="InterPro" id="IPR035552">
    <property type="entry name" value="Mti1_SH3"/>
</dbReference>
<dbReference type="Proteomes" id="UP000293823">
    <property type="component" value="Unassembled WGS sequence"/>
</dbReference>
<feature type="compositionally biased region" description="Basic and acidic residues" evidence="3">
    <location>
        <begin position="232"/>
        <end position="242"/>
    </location>
</feature>
<dbReference type="Gene3D" id="2.30.30.40">
    <property type="entry name" value="SH3 Domains"/>
    <property type="match status" value="1"/>
</dbReference>
<feature type="compositionally biased region" description="Acidic residues" evidence="3">
    <location>
        <begin position="735"/>
        <end position="746"/>
    </location>
</feature>
<feature type="compositionally biased region" description="Pro residues" evidence="3">
    <location>
        <begin position="785"/>
        <end position="804"/>
    </location>
</feature>
<protein>
    <recommendedName>
        <fullName evidence="4">SH3 domain-containing protein</fullName>
    </recommendedName>
</protein>
<keyword evidence="6" id="KW-1185">Reference proteome</keyword>
<feature type="compositionally biased region" description="Basic and acidic residues" evidence="3">
    <location>
        <begin position="518"/>
        <end position="534"/>
    </location>
</feature>
<feature type="compositionally biased region" description="Basic and acidic residues" evidence="3">
    <location>
        <begin position="440"/>
        <end position="450"/>
    </location>
</feature>